<sequence>MGGVSELVTGEAVVLGLRTAQLPSRALARLLDWVVYVMAYFILSVGLMLGLSDLEMAAVMAFEISVFVFCTVLLPVLVETLSHGRSLGKVALGLRVVRMDGGPIRFRHALVRGLVGVIDFGLFALPAVLSALISVKGRRLGDIFGGTMVVRERLPQSARDQGSVPPVPPQVMHALGADLVALDLSAVPDGLWLSSRQVLSRMHELDQPVAAGLGDRLAADLAQRTGWPVPAGLPSLVYLGAVSMERQRREWERASAAAMAAYAAQTGYGVPAGYGAVPFQQAPVPVPVPVPPQVPGQGPGQPVRQLGYPQAPAQPVAFEKPTASTASPVPPAPVESGPAGGFAPPA</sequence>
<evidence type="ECO:0000256" key="6">
    <source>
        <dbReference type="SAM" id="Phobius"/>
    </source>
</evidence>
<evidence type="ECO:0000259" key="7">
    <source>
        <dbReference type="Pfam" id="PF06271"/>
    </source>
</evidence>
<accession>A0A8G1UHJ3</accession>
<dbReference type="PANTHER" id="PTHR38480:SF1">
    <property type="entry name" value="SLR0254 PROTEIN"/>
    <property type="match status" value="1"/>
</dbReference>
<evidence type="ECO:0000256" key="1">
    <source>
        <dbReference type="ARBA" id="ARBA00004141"/>
    </source>
</evidence>
<feature type="transmembrane region" description="Helical" evidence="6">
    <location>
        <begin position="33"/>
        <end position="51"/>
    </location>
</feature>
<dbReference type="Proteomes" id="UP000267408">
    <property type="component" value="Unassembled WGS sequence"/>
</dbReference>
<comment type="subcellular location">
    <subcellularLocation>
        <location evidence="1">Membrane</location>
        <topology evidence="1">Multi-pass membrane protein</topology>
    </subcellularLocation>
</comment>
<evidence type="ECO:0000256" key="3">
    <source>
        <dbReference type="ARBA" id="ARBA00022989"/>
    </source>
</evidence>
<evidence type="ECO:0000256" key="5">
    <source>
        <dbReference type="SAM" id="MobiDB-lite"/>
    </source>
</evidence>
<keyword evidence="4 6" id="KW-0472">Membrane</keyword>
<feature type="transmembrane region" description="Helical" evidence="6">
    <location>
        <begin position="109"/>
        <end position="133"/>
    </location>
</feature>
<comment type="caution">
    <text evidence="8">The sequence shown here is derived from an EMBL/GenBank/DDBJ whole genome shotgun (WGS) entry which is preliminary data.</text>
</comment>
<evidence type="ECO:0000256" key="4">
    <source>
        <dbReference type="ARBA" id="ARBA00023136"/>
    </source>
</evidence>
<feature type="domain" description="RDD" evidence="7">
    <location>
        <begin position="20"/>
        <end position="145"/>
    </location>
</feature>
<evidence type="ECO:0000313" key="8">
    <source>
        <dbReference type="EMBL" id="ROR44125.1"/>
    </source>
</evidence>
<dbReference type="EMBL" id="RJVJ01000001">
    <property type="protein sequence ID" value="ROR44125.1"/>
    <property type="molecule type" value="Genomic_DNA"/>
</dbReference>
<dbReference type="GO" id="GO:0016020">
    <property type="term" value="C:membrane"/>
    <property type="evidence" value="ECO:0007669"/>
    <property type="project" value="UniProtKB-SubCell"/>
</dbReference>
<feature type="transmembrane region" description="Helical" evidence="6">
    <location>
        <begin position="58"/>
        <end position="78"/>
    </location>
</feature>
<keyword evidence="3 6" id="KW-1133">Transmembrane helix</keyword>
<dbReference type="AlphaFoldDB" id="A0A8G1UHJ3"/>
<evidence type="ECO:0000313" key="9">
    <source>
        <dbReference type="Proteomes" id="UP000267408"/>
    </source>
</evidence>
<dbReference type="InterPro" id="IPR010432">
    <property type="entry name" value="RDD"/>
</dbReference>
<name>A0A8G1UHJ3_9ACTN</name>
<gene>
    <name evidence="8" type="ORF">EDD39_2298</name>
</gene>
<organism evidence="8 9">
    <name type="scientific">Kitasatospora cineracea</name>
    <dbReference type="NCBI Taxonomy" id="88074"/>
    <lineage>
        <taxon>Bacteria</taxon>
        <taxon>Bacillati</taxon>
        <taxon>Actinomycetota</taxon>
        <taxon>Actinomycetes</taxon>
        <taxon>Kitasatosporales</taxon>
        <taxon>Streptomycetaceae</taxon>
        <taxon>Kitasatospora</taxon>
    </lineage>
</organism>
<reference evidence="8 9" key="1">
    <citation type="submission" date="2018-11" db="EMBL/GenBank/DDBJ databases">
        <title>Sequencing the genomes of 1000 actinobacteria strains.</title>
        <authorList>
            <person name="Klenk H.-P."/>
        </authorList>
    </citation>
    <scope>NUCLEOTIDE SEQUENCE [LARGE SCALE GENOMIC DNA]</scope>
    <source>
        <strain evidence="8 9">DSM 44780</strain>
    </source>
</reference>
<dbReference type="PANTHER" id="PTHR38480">
    <property type="entry name" value="SLR0254 PROTEIN"/>
    <property type="match status" value="1"/>
</dbReference>
<keyword evidence="2 6" id="KW-0812">Transmembrane</keyword>
<feature type="region of interest" description="Disordered" evidence="5">
    <location>
        <begin position="288"/>
        <end position="346"/>
    </location>
</feature>
<dbReference type="Pfam" id="PF06271">
    <property type="entry name" value="RDD"/>
    <property type="match status" value="1"/>
</dbReference>
<protein>
    <submittedName>
        <fullName evidence="8">Putative RDD family membrane protein YckC</fullName>
    </submittedName>
</protein>
<proteinExistence type="predicted"/>
<evidence type="ECO:0000256" key="2">
    <source>
        <dbReference type="ARBA" id="ARBA00022692"/>
    </source>
</evidence>